<evidence type="ECO:0000313" key="1">
    <source>
        <dbReference type="EMBL" id="SVE50520.1"/>
    </source>
</evidence>
<protein>
    <submittedName>
        <fullName evidence="1">Uncharacterized protein</fullName>
    </submittedName>
</protein>
<dbReference type="EMBL" id="UINC01221959">
    <property type="protein sequence ID" value="SVE50520.1"/>
    <property type="molecule type" value="Genomic_DNA"/>
</dbReference>
<name>A0A383E278_9ZZZZ</name>
<proteinExistence type="predicted"/>
<organism evidence="1">
    <name type="scientific">marine metagenome</name>
    <dbReference type="NCBI Taxonomy" id="408172"/>
    <lineage>
        <taxon>unclassified sequences</taxon>
        <taxon>metagenomes</taxon>
        <taxon>ecological metagenomes</taxon>
    </lineage>
</organism>
<dbReference type="AlphaFoldDB" id="A0A383E278"/>
<accession>A0A383E278</accession>
<gene>
    <name evidence="1" type="ORF">METZ01_LOCUS503374</name>
</gene>
<sequence length="116" mass="11743">MNAGGFPASNVVDASAGMGIGAVFAQQLPVGAAIGSQIATQLTTMALTFLSGQQIGPPVATPTHMPGLIKLFSGPQPTPMNFAKELADILDTWTKTWVVSGLIPGAPPVPFSGPLS</sequence>
<reference evidence="1" key="1">
    <citation type="submission" date="2018-05" db="EMBL/GenBank/DDBJ databases">
        <authorList>
            <person name="Lanie J.A."/>
            <person name="Ng W.-L."/>
            <person name="Kazmierczak K.M."/>
            <person name="Andrzejewski T.M."/>
            <person name="Davidsen T.M."/>
            <person name="Wayne K.J."/>
            <person name="Tettelin H."/>
            <person name="Glass J.I."/>
            <person name="Rusch D."/>
            <person name="Podicherti R."/>
            <person name="Tsui H.-C.T."/>
            <person name="Winkler M.E."/>
        </authorList>
    </citation>
    <scope>NUCLEOTIDE SEQUENCE</scope>
</reference>